<organism evidence="1 2">
    <name type="scientific">Simiduia curdlanivorans</name>
    <dbReference type="NCBI Taxonomy" id="1492769"/>
    <lineage>
        <taxon>Bacteria</taxon>
        <taxon>Pseudomonadati</taxon>
        <taxon>Pseudomonadota</taxon>
        <taxon>Gammaproteobacteria</taxon>
        <taxon>Cellvibrionales</taxon>
        <taxon>Cellvibrionaceae</taxon>
        <taxon>Simiduia</taxon>
    </lineage>
</organism>
<keyword evidence="2" id="KW-1185">Reference proteome</keyword>
<dbReference type="EMBL" id="JBHSCX010000020">
    <property type="protein sequence ID" value="MFC4363212.1"/>
    <property type="molecule type" value="Genomic_DNA"/>
</dbReference>
<proteinExistence type="predicted"/>
<accession>A0ABV8V7V1</accession>
<gene>
    <name evidence="1" type="ORF">ACFOX3_12935</name>
</gene>
<evidence type="ECO:0000313" key="2">
    <source>
        <dbReference type="Proteomes" id="UP001595840"/>
    </source>
</evidence>
<evidence type="ECO:0000313" key="1">
    <source>
        <dbReference type="EMBL" id="MFC4363212.1"/>
    </source>
</evidence>
<protein>
    <submittedName>
        <fullName evidence="1">Uncharacterized protein</fullName>
    </submittedName>
</protein>
<sequence length="113" mass="12697">MLLTFFISLLLFGLVIVASLTYLRPTYRVNASQLIVLFDQVLAGRASTQDWLVFTAMPIRYDPDLEAIRLQCLVLEQAHFLGDASRFLFDSTGLEAIAHIRQGLMERQGGGHL</sequence>
<dbReference type="Proteomes" id="UP001595840">
    <property type="component" value="Unassembled WGS sequence"/>
</dbReference>
<name>A0ABV8V7V1_9GAMM</name>
<dbReference type="RefSeq" id="WP_290260870.1">
    <property type="nucleotide sequence ID" value="NZ_JAUFQG010000004.1"/>
</dbReference>
<reference evidence="2" key="1">
    <citation type="journal article" date="2019" name="Int. J. Syst. Evol. Microbiol.">
        <title>The Global Catalogue of Microorganisms (GCM) 10K type strain sequencing project: providing services to taxonomists for standard genome sequencing and annotation.</title>
        <authorList>
            <consortium name="The Broad Institute Genomics Platform"/>
            <consortium name="The Broad Institute Genome Sequencing Center for Infectious Disease"/>
            <person name="Wu L."/>
            <person name="Ma J."/>
        </authorList>
    </citation>
    <scope>NUCLEOTIDE SEQUENCE [LARGE SCALE GENOMIC DNA]</scope>
    <source>
        <strain evidence="2">CECT 8570</strain>
    </source>
</reference>
<comment type="caution">
    <text evidence="1">The sequence shown here is derived from an EMBL/GenBank/DDBJ whole genome shotgun (WGS) entry which is preliminary data.</text>
</comment>